<dbReference type="InterPro" id="IPR010982">
    <property type="entry name" value="Lambda_DNA-bd_dom_sf"/>
</dbReference>
<dbReference type="PROSITE" id="PS50943">
    <property type="entry name" value="HTH_CROC1"/>
    <property type="match status" value="1"/>
</dbReference>
<organism evidence="3">
    <name type="scientific">Pseudoalteromonas sp. 4mar</name>
    <dbReference type="NCBI Taxonomy" id="1434883"/>
    <lineage>
        <taxon>Bacteria</taxon>
        <taxon>Pseudomonadati</taxon>
        <taxon>Pseudomonadota</taxon>
        <taxon>Gammaproteobacteria</taxon>
        <taxon>Alteromonadales</taxon>
        <taxon>Pseudoalteromonadaceae</taxon>
        <taxon>Pseudoalteromonas</taxon>
    </lineage>
</organism>
<evidence type="ECO:0000259" key="2">
    <source>
        <dbReference type="PROSITE" id="PS50943"/>
    </source>
</evidence>
<evidence type="ECO:0000313" key="3">
    <source>
        <dbReference type="EMBL" id="CDK41237.1"/>
    </source>
</evidence>
<dbReference type="InterPro" id="IPR001387">
    <property type="entry name" value="Cro/C1-type_HTH"/>
</dbReference>
<dbReference type="InterPro" id="IPR050807">
    <property type="entry name" value="TransReg_Diox_bact_type"/>
</dbReference>
<dbReference type="GO" id="GO:0003700">
    <property type="term" value="F:DNA-binding transcription factor activity"/>
    <property type="evidence" value="ECO:0007669"/>
    <property type="project" value="TreeGrafter"/>
</dbReference>
<sequence>MADKIQQAALISKNIKHMRELLGWTQSRLASEAGITAAALSKIEKDEGRMPTIVVLRKIAAALGVKPYEITGEDAPEDSGDKTTEFYRKWGELDKLPEQDQRILREMMERFTKK</sequence>
<dbReference type="Gene3D" id="1.10.260.40">
    <property type="entry name" value="lambda repressor-like DNA-binding domains"/>
    <property type="match status" value="1"/>
</dbReference>
<dbReference type="GO" id="GO:0005829">
    <property type="term" value="C:cytosol"/>
    <property type="evidence" value="ECO:0007669"/>
    <property type="project" value="TreeGrafter"/>
</dbReference>
<proteinExistence type="predicted"/>
<keyword evidence="1" id="KW-0238">DNA-binding</keyword>
<accession>A0A024HUH7</accession>
<protein>
    <submittedName>
        <fullName evidence="3">Putative XRE family transcriptional regulator</fullName>
    </submittedName>
</protein>
<feature type="domain" description="HTH cro/C1-type" evidence="2">
    <location>
        <begin position="15"/>
        <end position="70"/>
    </location>
</feature>
<dbReference type="PANTHER" id="PTHR46797">
    <property type="entry name" value="HTH-TYPE TRANSCRIPTIONAL REGULATOR"/>
    <property type="match status" value="1"/>
</dbReference>
<dbReference type="EMBL" id="HG794405">
    <property type="protein sequence ID" value="CDK41237.1"/>
    <property type="molecule type" value="Genomic_DNA"/>
</dbReference>
<dbReference type="AlphaFoldDB" id="A0A024HUH7"/>
<evidence type="ECO:0000256" key="1">
    <source>
        <dbReference type="ARBA" id="ARBA00023125"/>
    </source>
</evidence>
<dbReference type="Pfam" id="PF01381">
    <property type="entry name" value="HTH_3"/>
    <property type="match status" value="1"/>
</dbReference>
<gene>
    <name evidence="3" type="primary">pspspa1-10</name>
</gene>
<reference evidence="3" key="1">
    <citation type="submission" date="2013-11" db="EMBL/GenBank/DDBJ databases">
        <title>Unveiling the pan-genome of the SXT/R391 family of ICEs: Molecular characterization of new variable regions of SXT/R391-like ICEs detected in genomes of Pseudoalteromonas sp. and Vibrio scophthalmi.</title>
        <authorList>
            <person name="Rodriguez-Blanco A."/>
            <person name="Lemos M."/>
            <person name="Osorio C."/>
        </authorList>
    </citation>
    <scope>NUCLEOTIDE SEQUENCE</scope>
    <source>
        <strain evidence="3">4mar</strain>
    </source>
</reference>
<dbReference type="SUPFAM" id="SSF47413">
    <property type="entry name" value="lambda repressor-like DNA-binding domains"/>
    <property type="match status" value="1"/>
</dbReference>
<dbReference type="PANTHER" id="PTHR46797:SF1">
    <property type="entry name" value="METHYLPHOSPHONATE SYNTHASE"/>
    <property type="match status" value="1"/>
</dbReference>
<dbReference type="SMART" id="SM00530">
    <property type="entry name" value="HTH_XRE"/>
    <property type="match status" value="1"/>
</dbReference>
<name>A0A024HUH7_9GAMM</name>
<dbReference type="GO" id="GO:0003677">
    <property type="term" value="F:DNA binding"/>
    <property type="evidence" value="ECO:0007669"/>
    <property type="project" value="UniProtKB-KW"/>
</dbReference>
<dbReference type="CDD" id="cd00093">
    <property type="entry name" value="HTH_XRE"/>
    <property type="match status" value="1"/>
</dbReference>